<evidence type="ECO:0000313" key="2">
    <source>
        <dbReference type="EMBL" id="KAG5563480.1"/>
    </source>
</evidence>
<proteinExistence type="predicted"/>
<keyword evidence="3" id="KW-1185">Reference proteome</keyword>
<organism evidence="2 3">
    <name type="scientific">Rhododendron griersonianum</name>
    <dbReference type="NCBI Taxonomy" id="479676"/>
    <lineage>
        <taxon>Eukaryota</taxon>
        <taxon>Viridiplantae</taxon>
        <taxon>Streptophyta</taxon>
        <taxon>Embryophyta</taxon>
        <taxon>Tracheophyta</taxon>
        <taxon>Spermatophyta</taxon>
        <taxon>Magnoliopsida</taxon>
        <taxon>eudicotyledons</taxon>
        <taxon>Gunneridae</taxon>
        <taxon>Pentapetalae</taxon>
        <taxon>asterids</taxon>
        <taxon>Ericales</taxon>
        <taxon>Ericaceae</taxon>
        <taxon>Ericoideae</taxon>
        <taxon>Rhodoreae</taxon>
        <taxon>Rhododendron</taxon>
    </lineage>
</organism>
<dbReference type="EMBL" id="JACTNZ010000002">
    <property type="protein sequence ID" value="KAG5563480.1"/>
    <property type="molecule type" value="Genomic_DNA"/>
</dbReference>
<evidence type="ECO:0000256" key="1">
    <source>
        <dbReference type="SAM" id="MobiDB-lite"/>
    </source>
</evidence>
<evidence type="ECO:0000313" key="3">
    <source>
        <dbReference type="Proteomes" id="UP000823749"/>
    </source>
</evidence>
<dbReference type="Proteomes" id="UP000823749">
    <property type="component" value="Chromosome 2"/>
</dbReference>
<name>A0AAV6LFL0_9ERIC</name>
<dbReference type="InterPro" id="IPR045012">
    <property type="entry name" value="NLP"/>
</dbReference>
<accession>A0AAV6LFL0</accession>
<dbReference type="GO" id="GO:0003700">
    <property type="term" value="F:DNA-binding transcription factor activity"/>
    <property type="evidence" value="ECO:0007669"/>
    <property type="project" value="InterPro"/>
</dbReference>
<gene>
    <name evidence="2" type="ORF">RHGRI_006043</name>
</gene>
<dbReference type="AlphaFoldDB" id="A0AAV6LFL0"/>
<comment type="caution">
    <text evidence="2">The sequence shown here is derived from an EMBL/GenBank/DDBJ whole genome shotgun (WGS) entry which is preliminary data.</text>
</comment>
<dbReference type="PANTHER" id="PTHR32002:SF35">
    <property type="entry name" value="PROTEIN NLP6"/>
    <property type="match status" value="1"/>
</dbReference>
<protein>
    <submittedName>
        <fullName evidence="2">Uncharacterized protein</fullName>
    </submittedName>
</protein>
<reference evidence="2" key="1">
    <citation type="submission" date="2020-08" db="EMBL/GenBank/DDBJ databases">
        <title>Plant Genome Project.</title>
        <authorList>
            <person name="Zhang R.-G."/>
        </authorList>
    </citation>
    <scope>NUCLEOTIDE SEQUENCE</scope>
    <source>
        <strain evidence="2">WSP0</strain>
        <tissue evidence="2">Leaf</tissue>
    </source>
</reference>
<sequence length="317" mass="36704">MAECGEDFLLDEPIDDVEDSDDEPIDDFPANFKEYMERELKYSRLEISDKPPGYKSHHSVDFIPDVCASRKVRLDVRLALHKLILHPELSNSLVQFWAPTKTREGRTLLTTQFQPFAIGRLNYKSTGHWLCEYRMGMCREYNNYFYADAESEEEQLGLPGRVFLNKLPESTPYVDLYTLEEYPQLDLAICCEISGSWAVPVFEHSSHTCVGVLEFVSRYNRASYWFDKQFRGSMYDIFQEFGLLCFDGYKHYKMQNGDKNKALTAAFQELEMVCPLALAWASCCSCDDLLQSQYQLSAPDYVDIIDSEEVDFFFGIS</sequence>
<dbReference type="PANTHER" id="PTHR32002">
    <property type="entry name" value="PROTEIN NLP8"/>
    <property type="match status" value="1"/>
</dbReference>
<feature type="region of interest" description="Disordered" evidence="1">
    <location>
        <begin position="1"/>
        <end position="24"/>
    </location>
</feature>